<reference evidence="4 5" key="1">
    <citation type="submission" date="2020-08" db="EMBL/GenBank/DDBJ databases">
        <title>Sphingobacterium sp. DN00404 isolated from aquaculture water.</title>
        <authorList>
            <person name="Zhang M."/>
        </authorList>
    </citation>
    <scope>NUCLEOTIDE SEQUENCE [LARGE SCALE GENOMIC DNA]</scope>
    <source>
        <strain evidence="4 5">KCTC 32294</strain>
    </source>
</reference>
<accession>A0ABR7XYN7</accession>
<comment type="caution">
    <text evidence="4">The sequence shown here is derived from an EMBL/GenBank/DDBJ whole genome shotgun (WGS) entry which is preliminary data.</text>
</comment>
<evidence type="ECO:0000259" key="3">
    <source>
        <dbReference type="Pfam" id="PF16347"/>
    </source>
</evidence>
<feature type="domain" description="N-sulphoglucosamine sulphohydrolase C-terminal" evidence="3">
    <location>
        <begin position="351"/>
        <end position="502"/>
    </location>
</feature>
<name>A0ABR7XYN7_9SPHI</name>
<dbReference type="InterPro" id="IPR017850">
    <property type="entry name" value="Alkaline_phosphatase_core_sf"/>
</dbReference>
<dbReference type="InterPro" id="IPR032506">
    <property type="entry name" value="SGSH_C"/>
</dbReference>
<keyword evidence="5" id="KW-1185">Reference proteome</keyword>
<evidence type="ECO:0000313" key="5">
    <source>
        <dbReference type="Proteomes" id="UP000606494"/>
    </source>
</evidence>
<dbReference type="PANTHER" id="PTHR43108">
    <property type="entry name" value="N-ACETYLGLUCOSAMINE-6-SULFATASE FAMILY MEMBER"/>
    <property type="match status" value="1"/>
</dbReference>
<dbReference type="PROSITE" id="PS00149">
    <property type="entry name" value="SULFATASE_2"/>
    <property type="match status" value="1"/>
</dbReference>
<dbReference type="RefSeq" id="WP_190307340.1">
    <property type="nucleotide sequence ID" value="NZ_JACNYK010000001.1"/>
</dbReference>
<dbReference type="Proteomes" id="UP000606494">
    <property type="component" value="Unassembled WGS sequence"/>
</dbReference>
<dbReference type="InterPro" id="IPR024607">
    <property type="entry name" value="Sulfatase_CS"/>
</dbReference>
<evidence type="ECO:0000313" key="4">
    <source>
        <dbReference type="EMBL" id="MBD1424165.1"/>
    </source>
</evidence>
<dbReference type="EMBL" id="JACNYK010000001">
    <property type="protein sequence ID" value="MBD1424165.1"/>
    <property type="molecule type" value="Genomic_DNA"/>
</dbReference>
<evidence type="ECO:0000256" key="1">
    <source>
        <dbReference type="ARBA" id="ARBA00008779"/>
    </source>
</evidence>
<dbReference type="Pfam" id="PF16347">
    <property type="entry name" value="SGSH_C"/>
    <property type="match status" value="1"/>
</dbReference>
<proteinExistence type="inferred from homology"/>
<dbReference type="PANTHER" id="PTHR43108:SF6">
    <property type="entry name" value="N-SULPHOGLUCOSAMINE SULPHOHYDROLASE"/>
    <property type="match status" value="1"/>
</dbReference>
<evidence type="ECO:0000256" key="2">
    <source>
        <dbReference type="ARBA" id="ARBA00022801"/>
    </source>
</evidence>
<dbReference type="SUPFAM" id="SSF53649">
    <property type="entry name" value="Alkaline phosphatase-like"/>
    <property type="match status" value="1"/>
</dbReference>
<dbReference type="Gene3D" id="3.40.720.10">
    <property type="entry name" value="Alkaline Phosphatase, subunit A"/>
    <property type="match status" value="1"/>
</dbReference>
<protein>
    <submittedName>
        <fullName evidence="4">Sulfatase</fullName>
    </submittedName>
</protein>
<gene>
    <name evidence="4" type="ORF">H8B17_01115</name>
</gene>
<keyword evidence="2" id="KW-0378">Hydrolase</keyword>
<comment type="similarity">
    <text evidence="1">Belongs to the sulfatase family.</text>
</comment>
<organism evidence="4 5">
    <name type="scientific">Sphingobacterium arenae</name>
    <dbReference type="NCBI Taxonomy" id="1280598"/>
    <lineage>
        <taxon>Bacteria</taxon>
        <taxon>Pseudomonadati</taxon>
        <taxon>Bacteroidota</taxon>
        <taxon>Sphingobacteriia</taxon>
        <taxon>Sphingobacteriales</taxon>
        <taxon>Sphingobacteriaceae</taxon>
        <taxon>Sphingobacterium</taxon>
    </lineage>
</organism>
<dbReference type="PROSITE" id="PS00523">
    <property type="entry name" value="SULFATASE_1"/>
    <property type="match status" value="1"/>
</dbReference>
<sequence length="520" mass="59731">MTTIQYHLKTFLWVTINLVSLHPIMAQTRKRPNIIFIFSDDHAFQAISAYNGPLAKLAPTPNIDRIGSEGMRFDKCYVTNSLCTPSRASVLTGTHSHINGVKILSDGLNNSKITFPMIMKCLGYQTALVGKWHLKSKPQGFNYWEVLNNQGEYYNPDFITSSSTARVAGYATDIITDKALNWLQNGRDKAEPFLLMIHHKAPHRSFEKGPDHLRTFEGVIFPEPPTLFDDYVGRGTSAKTQEMMIGKDLRLGKDFKIAPKEDESSVNGRMTEQQRQAWNQVYDSVSTDFQSKNLSGKDLLKWKYQRYMKDYLATVCSVDDNVGRVLDYLDKNGLAENTLVVYSSDQGFYLGEHGWFDKRFMYEESFRTPLLMRWPETIKKGAINTDLVSNLDFAQTFIELAGGKSPEVMQGLSLVPVMKSQTPNDWRTSLYYHYYDFHGHKVQRHEGVANKNYKLIHFYDINEWELYDLRKDPQELTNQYDNPAYPAIVKAMKAELQKLKKQYEVESVQTSDSSDLAIDR</sequence>
<dbReference type="CDD" id="cd16031">
    <property type="entry name" value="G6S_like"/>
    <property type="match status" value="1"/>
</dbReference>